<reference evidence="1 2" key="1">
    <citation type="submission" date="2015-04" db="EMBL/GenBank/DDBJ databases">
        <title>Complete Sequence for the Genome of the Thioalkalivibrio versutus D301.</title>
        <authorList>
            <person name="Mu T."/>
            <person name="Zhou J."/>
            <person name="Xu X."/>
        </authorList>
    </citation>
    <scope>NUCLEOTIDE SEQUENCE [LARGE SCALE GENOMIC DNA]</scope>
    <source>
        <strain evidence="1 2">D301</strain>
    </source>
</reference>
<accession>A0A0G3G8K7</accession>
<keyword evidence="2" id="KW-1185">Reference proteome</keyword>
<evidence type="ECO:0000313" key="1">
    <source>
        <dbReference type="EMBL" id="AKJ95131.1"/>
    </source>
</evidence>
<dbReference type="Gene3D" id="1.20.120.330">
    <property type="entry name" value="Nucleotidyltransferases domain 2"/>
    <property type="match status" value="1"/>
</dbReference>
<evidence type="ECO:0008006" key="3">
    <source>
        <dbReference type="Google" id="ProtNLM"/>
    </source>
</evidence>
<dbReference type="PATRIC" id="fig|106634.4.peg.1440"/>
<dbReference type="EMBL" id="CP011367">
    <property type="protein sequence ID" value="AKJ95131.1"/>
    <property type="molecule type" value="Genomic_DNA"/>
</dbReference>
<dbReference type="KEGG" id="tvr:TVD_07045"/>
<dbReference type="OrthoDB" id="13547at2"/>
<dbReference type="STRING" id="106634.TVD_07045"/>
<proteinExistence type="predicted"/>
<gene>
    <name evidence="1" type="ORF">TVD_07045</name>
</gene>
<protein>
    <recommendedName>
        <fullName evidence="3">DUF86 domain-containing protein</fullName>
    </recommendedName>
</protein>
<dbReference type="Proteomes" id="UP000064201">
    <property type="component" value="Chromosome"/>
</dbReference>
<organism evidence="1 2">
    <name type="scientific">Thioalkalivibrio versutus</name>
    <dbReference type="NCBI Taxonomy" id="106634"/>
    <lineage>
        <taxon>Bacteria</taxon>
        <taxon>Pseudomonadati</taxon>
        <taxon>Pseudomonadota</taxon>
        <taxon>Gammaproteobacteria</taxon>
        <taxon>Chromatiales</taxon>
        <taxon>Ectothiorhodospiraceae</taxon>
        <taxon>Thioalkalivibrio</taxon>
    </lineage>
</organism>
<sequence length="165" mass="18668">MTATTPQQRLARLIDLVDREDEHLLAVRERLLEGDCTVDPERVQGILATDTGVDRLESFGAKFGRMQDTIMDKLVPTFLACAGENTGPAIDNLSRLEKLALIQDADAWLQMRQLRNRLVHEYMERPADLAPALQRACRFTDQMHADYHALRTYAQDHLKIGPASL</sequence>
<dbReference type="AlphaFoldDB" id="A0A0G3G8K7"/>
<name>A0A0G3G8K7_9GAMM</name>
<dbReference type="RefSeq" id="WP_047251196.1">
    <property type="nucleotide sequence ID" value="NZ_CP011367.1"/>
</dbReference>
<evidence type="ECO:0000313" key="2">
    <source>
        <dbReference type="Proteomes" id="UP000064201"/>
    </source>
</evidence>
<dbReference type="SUPFAM" id="SSF81593">
    <property type="entry name" value="Nucleotidyltransferase substrate binding subunit/domain"/>
    <property type="match status" value="1"/>
</dbReference>